<gene>
    <name evidence="1" type="ORF">PoB_004572000</name>
</gene>
<comment type="caution">
    <text evidence="1">The sequence shown here is derived from an EMBL/GenBank/DDBJ whole genome shotgun (WGS) entry which is preliminary data.</text>
</comment>
<proteinExistence type="predicted"/>
<organism evidence="1 2">
    <name type="scientific">Plakobranchus ocellatus</name>
    <dbReference type="NCBI Taxonomy" id="259542"/>
    <lineage>
        <taxon>Eukaryota</taxon>
        <taxon>Metazoa</taxon>
        <taxon>Spiralia</taxon>
        <taxon>Lophotrochozoa</taxon>
        <taxon>Mollusca</taxon>
        <taxon>Gastropoda</taxon>
        <taxon>Heterobranchia</taxon>
        <taxon>Euthyneura</taxon>
        <taxon>Panpulmonata</taxon>
        <taxon>Sacoglossa</taxon>
        <taxon>Placobranchoidea</taxon>
        <taxon>Plakobranchidae</taxon>
        <taxon>Plakobranchus</taxon>
    </lineage>
</organism>
<dbReference type="Proteomes" id="UP000735302">
    <property type="component" value="Unassembled WGS sequence"/>
</dbReference>
<accession>A0AAV4BJJ9</accession>
<reference evidence="1 2" key="1">
    <citation type="journal article" date="2021" name="Elife">
        <title>Chloroplast acquisition without the gene transfer in kleptoplastic sea slugs, Plakobranchus ocellatus.</title>
        <authorList>
            <person name="Maeda T."/>
            <person name="Takahashi S."/>
            <person name="Yoshida T."/>
            <person name="Shimamura S."/>
            <person name="Takaki Y."/>
            <person name="Nagai Y."/>
            <person name="Toyoda A."/>
            <person name="Suzuki Y."/>
            <person name="Arimoto A."/>
            <person name="Ishii H."/>
            <person name="Satoh N."/>
            <person name="Nishiyama T."/>
            <person name="Hasebe M."/>
            <person name="Maruyama T."/>
            <person name="Minagawa J."/>
            <person name="Obokata J."/>
            <person name="Shigenobu S."/>
        </authorList>
    </citation>
    <scope>NUCLEOTIDE SEQUENCE [LARGE SCALE GENOMIC DNA]</scope>
</reference>
<evidence type="ECO:0000313" key="2">
    <source>
        <dbReference type="Proteomes" id="UP000735302"/>
    </source>
</evidence>
<keyword evidence="2" id="KW-1185">Reference proteome</keyword>
<protein>
    <submittedName>
        <fullName evidence="1">Uncharacterized protein</fullName>
    </submittedName>
</protein>
<name>A0AAV4BJJ9_9GAST</name>
<dbReference type="EMBL" id="BLXT01005058">
    <property type="protein sequence ID" value="GFO19215.1"/>
    <property type="molecule type" value="Genomic_DNA"/>
</dbReference>
<evidence type="ECO:0000313" key="1">
    <source>
        <dbReference type="EMBL" id="GFO19215.1"/>
    </source>
</evidence>
<sequence length="127" mass="13627">MSCQIAYPVLRVGPLVGTFGSLAKLPFPCGEMHLLCAYSEVLPNFYPVLRVGPLVCTFGSLAKLPTPCGELDILYAHSEVLPTQLSRVESWTSCVHIRMSCQISCPVPGVGPLLCTFGCLAKLSIPC</sequence>
<dbReference type="AlphaFoldDB" id="A0AAV4BJJ9"/>